<dbReference type="WBParaSite" id="Smp_328090.1">
    <property type="protein sequence ID" value="Smp_328090.1"/>
    <property type="gene ID" value="Smp_328090"/>
</dbReference>
<keyword evidence="1" id="KW-1185">Reference proteome</keyword>
<reference evidence="2" key="2">
    <citation type="submission" date="2019-11" db="UniProtKB">
        <authorList>
            <consortium name="WormBaseParasite"/>
        </authorList>
    </citation>
    <scope>IDENTIFICATION</scope>
    <source>
        <strain evidence="2">Puerto Rican</strain>
    </source>
</reference>
<reference evidence="1" key="1">
    <citation type="journal article" date="2012" name="PLoS Negl. Trop. Dis.">
        <title>A systematically improved high quality genome and transcriptome of the human blood fluke Schistosoma mansoni.</title>
        <authorList>
            <person name="Protasio A.V."/>
            <person name="Tsai I.J."/>
            <person name="Babbage A."/>
            <person name="Nichol S."/>
            <person name="Hunt M."/>
            <person name="Aslett M.A."/>
            <person name="De Silva N."/>
            <person name="Velarde G.S."/>
            <person name="Anderson T.J."/>
            <person name="Clark R.C."/>
            <person name="Davidson C."/>
            <person name="Dillon G.P."/>
            <person name="Holroyd N.E."/>
            <person name="LoVerde P.T."/>
            <person name="Lloyd C."/>
            <person name="McQuillan J."/>
            <person name="Oliveira G."/>
            <person name="Otto T.D."/>
            <person name="Parker-Manuel S.J."/>
            <person name="Quail M.A."/>
            <person name="Wilson R.A."/>
            <person name="Zerlotini A."/>
            <person name="Dunne D.W."/>
            <person name="Berriman M."/>
        </authorList>
    </citation>
    <scope>NUCLEOTIDE SEQUENCE [LARGE SCALE GENOMIC DNA]</scope>
    <source>
        <strain evidence="1">Puerto Rican</strain>
    </source>
</reference>
<dbReference type="Proteomes" id="UP000008854">
    <property type="component" value="Unassembled WGS sequence"/>
</dbReference>
<proteinExistence type="predicted"/>
<dbReference type="AlphaFoldDB" id="A0A5K4F951"/>
<dbReference type="InParanoid" id="A0A5K4F951"/>
<organism evidence="1 2">
    <name type="scientific">Schistosoma mansoni</name>
    <name type="common">Blood fluke</name>
    <dbReference type="NCBI Taxonomy" id="6183"/>
    <lineage>
        <taxon>Eukaryota</taxon>
        <taxon>Metazoa</taxon>
        <taxon>Spiralia</taxon>
        <taxon>Lophotrochozoa</taxon>
        <taxon>Platyhelminthes</taxon>
        <taxon>Trematoda</taxon>
        <taxon>Digenea</taxon>
        <taxon>Strigeidida</taxon>
        <taxon>Schistosomatoidea</taxon>
        <taxon>Schistosomatidae</taxon>
        <taxon>Schistosoma</taxon>
    </lineage>
</organism>
<name>A0A5K4F951_SCHMA</name>
<sequence>MIKFIGKRGIIKDISLFLNITNESLIYIPIQIILYESILNNNLITCCLNVKNINYALLNFFRYYRHGYHFEVCHSDE</sequence>
<evidence type="ECO:0000313" key="2">
    <source>
        <dbReference type="WBParaSite" id="Smp_328090.1"/>
    </source>
</evidence>
<evidence type="ECO:0000313" key="1">
    <source>
        <dbReference type="Proteomes" id="UP000008854"/>
    </source>
</evidence>
<protein>
    <submittedName>
        <fullName evidence="2">Uncharacterized protein</fullName>
    </submittedName>
</protein>
<accession>A0A5K4F951</accession>